<keyword evidence="22" id="KW-1185">Reference proteome</keyword>
<evidence type="ECO:0000256" key="5">
    <source>
        <dbReference type="ARBA" id="ARBA00022679"/>
    </source>
</evidence>
<evidence type="ECO:0000256" key="11">
    <source>
        <dbReference type="ARBA" id="ARBA00052330"/>
    </source>
</evidence>
<dbReference type="Pfam" id="PF02926">
    <property type="entry name" value="THUMP"/>
    <property type="match status" value="1"/>
</dbReference>
<dbReference type="Gene3D" id="3.40.50.620">
    <property type="entry name" value="HUPs"/>
    <property type="match status" value="1"/>
</dbReference>
<evidence type="ECO:0000256" key="19">
    <source>
        <dbReference type="HAMAP-Rule" id="MF_00021"/>
    </source>
</evidence>
<keyword evidence="7 19" id="KW-0067">ATP-binding</keyword>
<dbReference type="EMBL" id="JACRTE010000023">
    <property type="protein sequence ID" value="MBC8597358.1"/>
    <property type="molecule type" value="Genomic_DNA"/>
</dbReference>
<comment type="pathway">
    <text evidence="2 19">Cofactor biosynthesis; thiamine diphosphate biosynthesis.</text>
</comment>
<dbReference type="GO" id="GO:0005524">
    <property type="term" value="F:ATP binding"/>
    <property type="evidence" value="ECO:0007669"/>
    <property type="project" value="UniProtKB-UniRule"/>
</dbReference>
<dbReference type="InterPro" id="IPR014729">
    <property type="entry name" value="Rossmann-like_a/b/a_fold"/>
</dbReference>
<feature type="binding site" evidence="19">
    <location>
        <begin position="184"/>
        <end position="185"/>
    </location>
    <ligand>
        <name>ATP</name>
        <dbReference type="ChEBI" id="CHEBI:30616"/>
    </ligand>
</feature>
<evidence type="ECO:0000259" key="20">
    <source>
        <dbReference type="PROSITE" id="PS51165"/>
    </source>
</evidence>
<dbReference type="PANTHER" id="PTHR43209:SF1">
    <property type="entry name" value="TRNA SULFURTRANSFERASE"/>
    <property type="match status" value="1"/>
</dbReference>
<organism evidence="21 22">
    <name type="scientific">Qingrenia yutianensis</name>
    <dbReference type="NCBI Taxonomy" id="2763676"/>
    <lineage>
        <taxon>Bacteria</taxon>
        <taxon>Bacillati</taxon>
        <taxon>Bacillota</taxon>
        <taxon>Clostridia</taxon>
        <taxon>Eubacteriales</taxon>
        <taxon>Oscillospiraceae</taxon>
        <taxon>Qingrenia</taxon>
    </lineage>
</organism>
<evidence type="ECO:0000256" key="18">
    <source>
        <dbReference type="ARBA" id="ARBA00080570"/>
    </source>
</evidence>
<dbReference type="Pfam" id="PF22025">
    <property type="entry name" value="ThiI_fer"/>
    <property type="match status" value="1"/>
</dbReference>
<evidence type="ECO:0000256" key="10">
    <source>
        <dbReference type="ARBA" id="ARBA00050570"/>
    </source>
</evidence>
<dbReference type="RefSeq" id="WP_262432645.1">
    <property type="nucleotide sequence ID" value="NZ_JACRTE010000023.1"/>
</dbReference>
<evidence type="ECO:0000256" key="7">
    <source>
        <dbReference type="ARBA" id="ARBA00022840"/>
    </source>
</evidence>
<feature type="domain" description="THUMP" evidence="20">
    <location>
        <begin position="61"/>
        <end position="166"/>
    </location>
</feature>
<feature type="binding site" evidence="19">
    <location>
        <position position="266"/>
    </location>
    <ligand>
        <name>ATP</name>
        <dbReference type="ChEBI" id="CHEBI:30616"/>
    </ligand>
</feature>
<dbReference type="Proteomes" id="UP000647416">
    <property type="component" value="Unassembled WGS sequence"/>
</dbReference>
<dbReference type="PANTHER" id="PTHR43209">
    <property type="entry name" value="TRNA SULFURTRANSFERASE"/>
    <property type="match status" value="1"/>
</dbReference>
<evidence type="ECO:0000256" key="16">
    <source>
        <dbReference type="ARBA" id="ARBA00075337"/>
    </source>
</evidence>
<evidence type="ECO:0000256" key="3">
    <source>
        <dbReference type="ARBA" id="ARBA00022490"/>
    </source>
</evidence>
<accession>A0A926IUY6</accession>
<comment type="subcellular location">
    <subcellularLocation>
        <location evidence="1 19">Cytoplasm</location>
    </subcellularLocation>
</comment>
<dbReference type="Gene3D" id="3.30.2130.30">
    <property type="match status" value="1"/>
</dbReference>
<reference evidence="21" key="1">
    <citation type="submission" date="2020-08" db="EMBL/GenBank/DDBJ databases">
        <title>Genome public.</title>
        <authorList>
            <person name="Liu C."/>
            <person name="Sun Q."/>
        </authorList>
    </citation>
    <scope>NUCLEOTIDE SEQUENCE</scope>
    <source>
        <strain evidence="21">NSJ-50</strain>
    </source>
</reference>
<comment type="similarity">
    <text evidence="13 19">Belongs to the ThiI family.</text>
</comment>
<feature type="binding site" evidence="19">
    <location>
        <position position="297"/>
    </location>
    <ligand>
        <name>ATP</name>
        <dbReference type="ChEBI" id="CHEBI:30616"/>
    </ligand>
</feature>
<name>A0A926IUY6_9FIRM</name>
<dbReference type="InterPro" id="IPR020536">
    <property type="entry name" value="ThiI_AANH"/>
</dbReference>
<dbReference type="GO" id="GO:0009229">
    <property type="term" value="P:thiamine diphosphate biosynthetic process"/>
    <property type="evidence" value="ECO:0007669"/>
    <property type="project" value="UniProtKB-UniRule"/>
</dbReference>
<evidence type="ECO:0000313" key="21">
    <source>
        <dbReference type="EMBL" id="MBC8597358.1"/>
    </source>
</evidence>
<sequence length="392" mass="43570">MNSIIMCRYGEIILKGLNRPRFESALVKNIRRALDGLGAVEISRAQAITYIEPLEGEEQTNAIIDRLKCVFGIVSVTVAHKCEKNLDAVKEEILKSFSDEISNAKTFKVNAKRADKKFPFKSPEICEEIGGFILDNFPNIKVDVNNPELTVTVEIRDTHAFVHTGKIKCLGGMPVGTNGKAALLLSGGIDSPVAGYMIAKRGVKLEAVHFFSYPYTGERAKDKVLKLASIVAKYNGEMKVHIVPFTEIQLEIREKCPEEHLTLVMRRFMMQIAEKIAQKTHCQALVTGESIGQVASQTIGALGVTNESVNTVVFRPLIGMDKEEIVEISRKIGAFETSILPYEDCCTVFTPRHPSTKPVLEKIKNSQEKLDIERLIDEAVEGVETITVKYED</sequence>
<keyword evidence="3 19" id="KW-0963">Cytoplasm</keyword>
<evidence type="ECO:0000256" key="14">
    <source>
        <dbReference type="ARBA" id="ARBA00066827"/>
    </source>
</evidence>
<comment type="catalytic activity">
    <reaction evidence="10 19">
        <text>[ThiI sulfur-carrier protein]-S-sulfanyl-L-cysteine + a uridine in tRNA + 2 reduced [2Fe-2S]-[ferredoxin] + ATP + H(+) = [ThiI sulfur-carrier protein]-L-cysteine + a 4-thiouridine in tRNA + 2 oxidized [2Fe-2S]-[ferredoxin] + AMP + diphosphate</text>
        <dbReference type="Rhea" id="RHEA:24176"/>
        <dbReference type="Rhea" id="RHEA-COMP:10000"/>
        <dbReference type="Rhea" id="RHEA-COMP:10001"/>
        <dbReference type="Rhea" id="RHEA-COMP:13337"/>
        <dbReference type="Rhea" id="RHEA-COMP:13338"/>
        <dbReference type="Rhea" id="RHEA-COMP:13339"/>
        <dbReference type="Rhea" id="RHEA-COMP:13340"/>
        <dbReference type="ChEBI" id="CHEBI:15378"/>
        <dbReference type="ChEBI" id="CHEBI:29950"/>
        <dbReference type="ChEBI" id="CHEBI:30616"/>
        <dbReference type="ChEBI" id="CHEBI:33019"/>
        <dbReference type="ChEBI" id="CHEBI:33737"/>
        <dbReference type="ChEBI" id="CHEBI:33738"/>
        <dbReference type="ChEBI" id="CHEBI:61963"/>
        <dbReference type="ChEBI" id="CHEBI:65315"/>
        <dbReference type="ChEBI" id="CHEBI:136798"/>
        <dbReference type="ChEBI" id="CHEBI:456215"/>
        <dbReference type="EC" id="2.8.1.4"/>
    </reaction>
</comment>
<proteinExistence type="inferred from homology"/>
<evidence type="ECO:0000256" key="13">
    <source>
        <dbReference type="ARBA" id="ARBA00061472"/>
    </source>
</evidence>
<dbReference type="SMART" id="SM00981">
    <property type="entry name" value="THUMP"/>
    <property type="match status" value="1"/>
</dbReference>
<dbReference type="NCBIfam" id="TIGR00342">
    <property type="entry name" value="tRNA uracil 4-sulfurtransferase ThiI"/>
    <property type="match status" value="1"/>
</dbReference>
<dbReference type="PROSITE" id="PS51165">
    <property type="entry name" value="THUMP"/>
    <property type="match status" value="1"/>
</dbReference>
<comment type="caution">
    <text evidence="21">The sequence shown here is derived from an EMBL/GenBank/DDBJ whole genome shotgun (WGS) entry which is preliminary data.</text>
</comment>
<dbReference type="GO" id="GO:0002937">
    <property type="term" value="P:tRNA 4-thiouridine biosynthesis"/>
    <property type="evidence" value="ECO:0007669"/>
    <property type="project" value="TreeGrafter"/>
</dbReference>
<dbReference type="InterPro" id="IPR054173">
    <property type="entry name" value="ThiI_fer"/>
</dbReference>
<evidence type="ECO:0000256" key="4">
    <source>
        <dbReference type="ARBA" id="ARBA00022555"/>
    </source>
</evidence>
<dbReference type="EC" id="2.8.1.4" evidence="14 19"/>
<dbReference type="GO" id="GO:0009228">
    <property type="term" value="P:thiamine biosynthetic process"/>
    <property type="evidence" value="ECO:0007669"/>
    <property type="project" value="UniProtKB-KW"/>
</dbReference>
<dbReference type="SUPFAM" id="SSF143437">
    <property type="entry name" value="THUMP domain-like"/>
    <property type="match status" value="1"/>
</dbReference>
<evidence type="ECO:0000313" key="22">
    <source>
        <dbReference type="Proteomes" id="UP000647416"/>
    </source>
</evidence>
<dbReference type="GO" id="GO:0000049">
    <property type="term" value="F:tRNA binding"/>
    <property type="evidence" value="ECO:0007669"/>
    <property type="project" value="UniProtKB-UniRule"/>
</dbReference>
<evidence type="ECO:0000256" key="9">
    <source>
        <dbReference type="ARBA" id="ARBA00022977"/>
    </source>
</evidence>
<dbReference type="GO" id="GO:0004810">
    <property type="term" value="F:CCA tRNA nucleotidyltransferase activity"/>
    <property type="evidence" value="ECO:0007669"/>
    <property type="project" value="InterPro"/>
</dbReference>
<evidence type="ECO:0000256" key="6">
    <source>
        <dbReference type="ARBA" id="ARBA00022741"/>
    </source>
</evidence>
<feature type="binding site" evidence="19">
    <location>
        <position position="288"/>
    </location>
    <ligand>
        <name>ATP</name>
        <dbReference type="ChEBI" id="CHEBI:30616"/>
    </ligand>
</feature>
<dbReference type="InterPro" id="IPR050102">
    <property type="entry name" value="tRNA_sulfurtransferase_ThiI"/>
</dbReference>
<dbReference type="GO" id="GO:0140741">
    <property type="term" value="F:tRNA-uracil-4 sulfurtransferase activity"/>
    <property type="evidence" value="ECO:0007669"/>
    <property type="project" value="UniProtKB-EC"/>
</dbReference>
<keyword evidence="4 19" id="KW-0820">tRNA-binding</keyword>
<keyword evidence="6 19" id="KW-0547">Nucleotide-binding</keyword>
<dbReference type="CDD" id="cd11716">
    <property type="entry name" value="THUMP_ThiI"/>
    <property type="match status" value="1"/>
</dbReference>
<evidence type="ECO:0000256" key="17">
    <source>
        <dbReference type="ARBA" id="ARBA00077849"/>
    </source>
</evidence>
<evidence type="ECO:0000256" key="15">
    <source>
        <dbReference type="ARBA" id="ARBA00071867"/>
    </source>
</evidence>
<comment type="function">
    <text evidence="12 19">Catalyzes the ATP-dependent transfer of a sulfur to tRNA to produce 4-thiouridine in position 8 of tRNAs, which functions as a near-UV photosensor. Also catalyzes the transfer of sulfur to the sulfur carrier protein ThiS, forming ThiS-thiocarboxylate. This is a step in the synthesis of thiazole, in the thiamine biosynthesis pathway. The sulfur is donated as persulfide by IscS.</text>
</comment>
<dbReference type="GO" id="GO:0005829">
    <property type="term" value="C:cytosol"/>
    <property type="evidence" value="ECO:0007669"/>
    <property type="project" value="TreeGrafter"/>
</dbReference>
<dbReference type="AlphaFoldDB" id="A0A926IUY6"/>
<comment type="catalytic activity">
    <reaction evidence="11 19">
        <text>[ThiS sulfur-carrier protein]-C-terminal Gly-Gly-AMP + S-sulfanyl-L-cysteinyl-[cysteine desulfurase] + AH2 = [ThiS sulfur-carrier protein]-C-terminal-Gly-aminoethanethioate + L-cysteinyl-[cysteine desulfurase] + A + AMP + 2 H(+)</text>
        <dbReference type="Rhea" id="RHEA:43340"/>
        <dbReference type="Rhea" id="RHEA-COMP:12157"/>
        <dbReference type="Rhea" id="RHEA-COMP:12158"/>
        <dbReference type="Rhea" id="RHEA-COMP:12910"/>
        <dbReference type="Rhea" id="RHEA-COMP:19908"/>
        <dbReference type="ChEBI" id="CHEBI:13193"/>
        <dbReference type="ChEBI" id="CHEBI:15378"/>
        <dbReference type="ChEBI" id="CHEBI:17499"/>
        <dbReference type="ChEBI" id="CHEBI:29950"/>
        <dbReference type="ChEBI" id="CHEBI:61963"/>
        <dbReference type="ChEBI" id="CHEBI:90618"/>
        <dbReference type="ChEBI" id="CHEBI:232372"/>
        <dbReference type="ChEBI" id="CHEBI:456215"/>
    </reaction>
</comment>
<dbReference type="InterPro" id="IPR004114">
    <property type="entry name" value="THUMP_dom"/>
</dbReference>
<dbReference type="Pfam" id="PF02568">
    <property type="entry name" value="ThiI"/>
    <property type="match status" value="1"/>
</dbReference>
<dbReference type="SUPFAM" id="SSF52402">
    <property type="entry name" value="Adenine nucleotide alpha hydrolases-like"/>
    <property type="match status" value="1"/>
</dbReference>
<dbReference type="GO" id="GO:0052837">
    <property type="term" value="P:thiazole biosynthetic process"/>
    <property type="evidence" value="ECO:0007669"/>
    <property type="project" value="TreeGrafter"/>
</dbReference>
<protein>
    <recommendedName>
        <fullName evidence="15 19">Probable tRNA sulfurtransferase</fullName>
        <ecNumber evidence="14 19">2.8.1.4</ecNumber>
    </recommendedName>
    <alternativeName>
        <fullName evidence="16 19">Sulfur carrier protein ThiS sulfurtransferase</fullName>
    </alternativeName>
    <alternativeName>
        <fullName evidence="17 19">Thiamine biosynthesis protein ThiI</fullName>
    </alternativeName>
    <alternativeName>
        <fullName evidence="18 19">tRNA 4-thiouridine synthase</fullName>
    </alternativeName>
</protein>
<evidence type="ECO:0000256" key="1">
    <source>
        <dbReference type="ARBA" id="ARBA00004496"/>
    </source>
</evidence>
<dbReference type="FunFam" id="3.40.50.620:FF:000053">
    <property type="entry name" value="Probable tRNA sulfurtransferase"/>
    <property type="match status" value="1"/>
</dbReference>
<dbReference type="CDD" id="cd01712">
    <property type="entry name" value="PPase_ThiI"/>
    <property type="match status" value="1"/>
</dbReference>
<evidence type="ECO:0000256" key="8">
    <source>
        <dbReference type="ARBA" id="ARBA00022884"/>
    </source>
</evidence>
<dbReference type="InterPro" id="IPR003720">
    <property type="entry name" value="tRNA_STrfase"/>
</dbReference>
<keyword evidence="9 19" id="KW-0784">Thiamine biosynthesis</keyword>
<feature type="binding site" evidence="19">
    <location>
        <begin position="209"/>
        <end position="210"/>
    </location>
    <ligand>
        <name>ATP</name>
        <dbReference type="ChEBI" id="CHEBI:30616"/>
    </ligand>
</feature>
<evidence type="ECO:0000256" key="2">
    <source>
        <dbReference type="ARBA" id="ARBA00004948"/>
    </source>
</evidence>
<dbReference type="InterPro" id="IPR049961">
    <property type="entry name" value="ThiI_N"/>
</dbReference>
<gene>
    <name evidence="19 21" type="primary">thiI</name>
    <name evidence="21" type="ORF">H8706_10860</name>
</gene>
<dbReference type="HAMAP" id="MF_00021">
    <property type="entry name" value="ThiI"/>
    <property type="match status" value="1"/>
</dbReference>
<evidence type="ECO:0000256" key="12">
    <source>
        <dbReference type="ARBA" id="ARBA00058382"/>
    </source>
</evidence>
<dbReference type="InterPro" id="IPR049962">
    <property type="entry name" value="THUMP_ThiI"/>
</dbReference>
<keyword evidence="8 19" id="KW-0694">RNA-binding</keyword>
<keyword evidence="5 19" id="KW-0808">Transferase</keyword>